<keyword evidence="2" id="KW-1185">Reference proteome</keyword>
<proteinExistence type="predicted"/>
<sequence>MLGPFTREEVGQIHAALGMYKKENDLDDEQLDDLIYSSQPTNGFGATSRGGVKSIFYHVQCACDPLAKAGKWGAAEDEQLCRAVQKKGNGWVAVTELVQHSPADCSDWFHQHTNIRASDGEEPGLWRRKANFFMQLRSWPGKVNWTCPLEDFGFPLQRPWEQPGGHQSSVKANGL</sequence>
<reference evidence="1" key="1">
    <citation type="submission" date="2021-03" db="EMBL/GenBank/DDBJ databases">
        <title>Evolutionary priming and transition to the ectomycorrhizal habit in an iconic lineage of mushroom-forming fungi: is preadaptation a requirement?</title>
        <authorList>
            <consortium name="DOE Joint Genome Institute"/>
            <person name="Looney B.P."/>
            <person name="Miyauchi S."/>
            <person name="Morin E."/>
            <person name="Drula E."/>
            <person name="Courty P.E."/>
            <person name="Chicoki N."/>
            <person name="Fauchery L."/>
            <person name="Kohler A."/>
            <person name="Kuo A."/>
            <person name="LaButti K."/>
            <person name="Pangilinan J."/>
            <person name="Lipzen A."/>
            <person name="Riley R."/>
            <person name="Andreopoulos W."/>
            <person name="He G."/>
            <person name="Johnson J."/>
            <person name="Barry K.W."/>
            <person name="Grigoriev I.V."/>
            <person name="Nagy L."/>
            <person name="Hibbett D."/>
            <person name="Henrissat B."/>
            <person name="Matheny P.B."/>
            <person name="Labbe J."/>
            <person name="Martin A.F."/>
        </authorList>
    </citation>
    <scope>NUCLEOTIDE SEQUENCE</scope>
    <source>
        <strain evidence="1">BPL698</strain>
    </source>
</reference>
<dbReference type="EMBL" id="JAGFNK010001099">
    <property type="protein sequence ID" value="KAI9434922.1"/>
    <property type="molecule type" value="Genomic_DNA"/>
</dbReference>
<organism evidence="1 2">
    <name type="scientific">Russula earlei</name>
    <dbReference type="NCBI Taxonomy" id="71964"/>
    <lineage>
        <taxon>Eukaryota</taxon>
        <taxon>Fungi</taxon>
        <taxon>Dikarya</taxon>
        <taxon>Basidiomycota</taxon>
        <taxon>Agaricomycotina</taxon>
        <taxon>Agaricomycetes</taxon>
        <taxon>Russulales</taxon>
        <taxon>Russulaceae</taxon>
        <taxon>Russula</taxon>
    </lineage>
</organism>
<dbReference type="Proteomes" id="UP001207468">
    <property type="component" value="Unassembled WGS sequence"/>
</dbReference>
<name>A0ACC0TR57_9AGAM</name>
<protein>
    <submittedName>
        <fullName evidence="1">Uncharacterized protein</fullName>
    </submittedName>
</protein>
<gene>
    <name evidence="1" type="ORF">F5148DRAFT_1154725</name>
</gene>
<evidence type="ECO:0000313" key="1">
    <source>
        <dbReference type="EMBL" id="KAI9434922.1"/>
    </source>
</evidence>
<comment type="caution">
    <text evidence="1">The sequence shown here is derived from an EMBL/GenBank/DDBJ whole genome shotgun (WGS) entry which is preliminary data.</text>
</comment>
<accession>A0ACC0TR57</accession>
<evidence type="ECO:0000313" key="2">
    <source>
        <dbReference type="Proteomes" id="UP001207468"/>
    </source>
</evidence>